<accession>A0A433T247</accession>
<dbReference type="SUPFAM" id="SSF47954">
    <property type="entry name" value="Cyclin-like"/>
    <property type="match status" value="1"/>
</dbReference>
<dbReference type="AlphaFoldDB" id="A0A433T247"/>
<gene>
    <name evidence="1" type="ORF">EGW08_016619</name>
</gene>
<protein>
    <recommendedName>
        <fullName evidence="3">Cyclin C-terminal domain-containing protein</fullName>
    </recommendedName>
</protein>
<dbReference type="Proteomes" id="UP000271974">
    <property type="component" value="Unassembled WGS sequence"/>
</dbReference>
<dbReference type="EMBL" id="RQTK01000724">
    <property type="protein sequence ID" value="RUS75626.1"/>
    <property type="molecule type" value="Genomic_DNA"/>
</dbReference>
<sequence>MCLLRTKIMNLPDAIVTKLQHIMQQERAFYNQLNLKDLSQADFEHYLSVREKCVQYIKVPHIYFGAQADTFATAVAILDVFLWKIKNVPTAREIASLNSWTAKDLCRMELHVLERLGWHVGLVSYLSLLPILADAFGLSRDLVLSDSVVGLATRFLCRKSTVLFTPSTLAVALVQHIIGENVNSPAENQIGVHCNVEETQLVECIKLLSFLSDTDYASPPVSPPRLSPRFPLKIFDKPSMAGVTPLYTITEEPAAA</sequence>
<evidence type="ECO:0000313" key="1">
    <source>
        <dbReference type="EMBL" id="RUS75626.1"/>
    </source>
</evidence>
<dbReference type="InterPro" id="IPR036915">
    <property type="entry name" value="Cyclin-like_sf"/>
</dbReference>
<evidence type="ECO:0000313" key="2">
    <source>
        <dbReference type="Proteomes" id="UP000271974"/>
    </source>
</evidence>
<evidence type="ECO:0008006" key="3">
    <source>
        <dbReference type="Google" id="ProtNLM"/>
    </source>
</evidence>
<reference evidence="1 2" key="1">
    <citation type="submission" date="2019-01" db="EMBL/GenBank/DDBJ databases">
        <title>A draft genome assembly of the solar-powered sea slug Elysia chlorotica.</title>
        <authorList>
            <person name="Cai H."/>
            <person name="Li Q."/>
            <person name="Fang X."/>
            <person name="Li J."/>
            <person name="Curtis N.E."/>
            <person name="Altenburger A."/>
            <person name="Shibata T."/>
            <person name="Feng M."/>
            <person name="Maeda T."/>
            <person name="Schwartz J.A."/>
            <person name="Shigenobu S."/>
            <person name="Lundholm N."/>
            <person name="Nishiyama T."/>
            <person name="Yang H."/>
            <person name="Hasebe M."/>
            <person name="Li S."/>
            <person name="Pierce S.K."/>
            <person name="Wang J."/>
        </authorList>
    </citation>
    <scope>NUCLEOTIDE SEQUENCE [LARGE SCALE GENOMIC DNA]</scope>
    <source>
        <strain evidence="1">EC2010</strain>
        <tissue evidence="1">Whole organism of an adult</tissue>
    </source>
</reference>
<comment type="caution">
    <text evidence="1">The sequence shown here is derived from an EMBL/GenBank/DDBJ whole genome shotgun (WGS) entry which is preliminary data.</text>
</comment>
<organism evidence="1 2">
    <name type="scientific">Elysia chlorotica</name>
    <name type="common">Eastern emerald elysia</name>
    <name type="synonym">Sea slug</name>
    <dbReference type="NCBI Taxonomy" id="188477"/>
    <lineage>
        <taxon>Eukaryota</taxon>
        <taxon>Metazoa</taxon>
        <taxon>Spiralia</taxon>
        <taxon>Lophotrochozoa</taxon>
        <taxon>Mollusca</taxon>
        <taxon>Gastropoda</taxon>
        <taxon>Heterobranchia</taxon>
        <taxon>Euthyneura</taxon>
        <taxon>Panpulmonata</taxon>
        <taxon>Sacoglossa</taxon>
        <taxon>Placobranchoidea</taxon>
        <taxon>Plakobranchidae</taxon>
        <taxon>Elysia</taxon>
    </lineage>
</organism>
<dbReference type="STRING" id="188477.A0A433T247"/>
<dbReference type="OrthoDB" id="769138at2759"/>
<proteinExistence type="predicted"/>
<keyword evidence="2" id="KW-1185">Reference proteome</keyword>
<name>A0A433T247_ELYCH</name>